<dbReference type="EC" id="2.4.2.10" evidence="2"/>
<sequence>KTIHHNLPSKERLILELFRIKAIEFGRFKLKSGAISPYYLDLRLLVSYPYLLEVVADVFWEELRLMQFDLLVGVPYAAIPLATIISYKYNRPMVFVRKEQKQYGKKKQIEGVFHSGQTAVLLDDVISDGKSKEETLTVFKNDGLKINDVLVLLDRRKQTDKKGEIYGCKLTAIYNMSEVIKILLKHGCISSLLEEQAKEFIKTGDLE</sequence>
<dbReference type="UniPathway" id="UPA00070">
    <property type="reaction ID" value="UER00119"/>
</dbReference>
<evidence type="ECO:0000256" key="3">
    <source>
        <dbReference type="ARBA" id="ARBA00022676"/>
    </source>
</evidence>
<dbReference type="PANTHER" id="PTHR19278:SF9">
    <property type="entry name" value="URIDINE 5'-MONOPHOSPHATE SYNTHASE"/>
    <property type="match status" value="1"/>
</dbReference>
<dbReference type="InterPro" id="IPR004467">
    <property type="entry name" value="Or_phspho_trans_dom"/>
</dbReference>
<keyword evidence="3 7" id="KW-0328">Glycosyltransferase</keyword>
<dbReference type="Pfam" id="PF00156">
    <property type="entry name" value="Pribosyltran"/>
    <property type="match status" value="1"/>
</dbReference>
<dbReference type="InterPro" id="IPR023031">
    <property type="entry name" value="OPRT"/>
</dbReference>
<dbReference type="EMBL" id="PFEB01000014">
    <property type="protein sequence ID" value="PJE61015.1"/>
    <property type="molecule type" value="Genomic_DNA"/>
</dbReference>
<proteinExistence type="inferred from homology"/>
<dbReference type="InterPro" id="IPR029057">
    <property type="entry name" value="PRTase-like"/>
</dbReference>
<keyword evidence="4 7" id="KW-0808">Transferase</keyword>
<feature type="non-terminal residue" evidence="7">
    <location>
        <position position="1"/>
    </location>
</feature>
<protein>
    <recommendedName>
        <fullName evidence="2">orotate phosphoribosyltransferase</fullName>
        <ecNumber evidence="2">2.4.2.10</ecNumber>
    </recommendedName>
</protein>
<evidence type="ECO:0000313" key="7">
    <source>
        <dbReference type="EMBL" id="PJE61015.1"/>
    </source>
</evidence>
<evidence type="ECO:0000256" key="1">
    <source>
        <dbReference type="ARBA" id="ARBA00004889"/>
    </source>
</evidence>
<evidence type="ECO:0000259" key="6">
    <source>
        <dbReference type="Pfam" id="PF00156"/>
    </source>
</evidence>
<evidence type="ECO:0000256" key="4">
    <source>
        <dbReference type="ARBA" id="ARBA00022679"/>
    </source>
</evidence>
<dbReference type="GO" id="GO:0004588">
    <property type="term" value="F:orotate phosphoribosyltransferase activity"/>
    <property type="evidence" value="ECO:0007669"/>
    <property type="project" value="UniProtKB-EC"/>
</dbReference>
<accession>A0A2M8KM66</accession>
<dbReference type="Proteomes" id="UP000231434">
    <property type="component" value="Unassembled WGS sequence"/>
</dbReference>
<dbReference type="GO" id="GO:0044205">
    <property type="term" value="P:'de novo' UMP biosynthetic process"/>
    <property type="evidence" value="ECO:0007669"/>
    <property type="project" value="UniProtKB-UniPathway"/>
</dbReference>
<comment type="pathway">
    <text evidence="1">Pyrimidine metabolism; UMP biosynthesis via de novo pathway; UMP from orotate: step 1/2.</text>
</comment>
<dbReference type="Gene3D" id="3.40.50.2020">
    <property type="match status" value="1"/>
</dbReference>
<evidence type="ECO:0000313" key="8">
    <source>
        <dbReference type="Proteomes" id="UP000231434"/>
    </source>
</evidence>
<dbReference type="PANTHER" id="PTHR19278">
    <property type="entry name" value="OROTATE PHOSPHORIBOSYLTRANSFERASE"/>
    <property type="match status" value="1"/>
</dbReference>
<keyword evidence="5" id="KW-0665">Pyrimidine biosynthesis</keyword>
<organism evidence="7 8">
    <name type="scientific">Candidatus Roizmanbacteria bacterium CG10_big_fil_rev_8_21_14_0_10_36_26</name>
    <dbReference type="NCBI Taxonomy" id="1974851"/>
    <lineage>
        <taxon>Bacteria</taxon>
        <taxon>Candidatus Roizmaniibacteriota</taxon>
    </lineage>
</organism>
<name>A0A2M8KM66_9BACT</name>
<gene>
    <name evidence="7" type="primary">pyrE</name>
    <name evidence="7" type="ORF">COU86_01255</name>
</gene>
<dbReference type="AlphaFoldDB" id="A0A2M8KM66"/>
<feature type="domain" description="Phosphoribosyltransferase" evidence="6">
    <location>
        <begin position="54"/>
        <end position="162"/>
    </location>
</feature>
<dbReference type="SUPFAM" id="SSF53271">
    <property type="entry name" value="PRTase-like"/>
    <property type="match status" value="1"/>
</dbReference>
<dbReference type="GO" id="GO:0019856">
    <property type="term" value="P:pyrimidine nucleobase biosynthetic process"/>
    <property type="evidence" value="ECO:0007669"/>
    <property type="project" value="TreeGrafter"/>
</dbReference>
<dbReference type="HAMAP" id="MF_01208">
    <property type="entry name" value="PyrE"/>
    <property type="match status" value="1"/>
</dbReference>
<dbReference type="InterPro" id="IPR000836">
    <property type="entry name" value="PRTase_dom"/>
</dbReference>
<dbReference type="GO" id="GO:0004590">
    <property type="term" value="F:orotidine-5'-phosphate decarboxylase activity"/>
    <property type="evidence" value="ECO:0007669"/>
    <property type="project" value="TreeGrafter"/>
</dbReference>
<evidence type="ECO:0000256" key="5">
    <source>
        <dbReference type="ARBA" id="ARBA00022975"/>
    </source>
</evidence>
<comment type="caution">
    <text evidence="7">The sequence shown here is derived from an EMBL/GenBank/DDBJ whole genome shotgun (WGS) entry which is preliminary data.</text>
</comment>
<reference evidence="8" key="1">
    <citation type="submission" date="2017-09" db="EMBL/GenBank/DDBJ databases">
        <title>Depth-based differentiation of microbial function through sediment-hosted aquifers and enrichment of novel symbionts in the deep terrestrial subsurface.</title>
        <authorList>
            <person name="Probst A.J."/>
            <person name="Ladd B."/>
            <person name="Jarett J.K."/>
            <person name="Geller-Mcgrath D.E."/>
            <person name="Sieber C.M.K."/>
            <person name="Emerson J.B."/>
            <person name="Anantharaman K."/>
            <person name="Thomas B.C."/>
            <person name="Malmstrom R."/>
            <person name="Stieglmeier M."/>
            <person name="Klingl A."/>
            <person name="Woyke T."/>
            <person name="Ryan C.M."/>
            <person name="Banfield J.F."/>
        </authorList>
    </citation>
    <scope>NUCLEOTIDE SEQUENCE [LARGE SCALE GENOMIC DNA]</scope>
</reference>
<dbReference type="NCBIfam" id="TIGR00336">
    <property type="entry name" value="pyrE"/>
    <property type="match status" value="1"/>
</dbReference>
<dbReference type="CDD" id="cd06223">
    <property type="entry name" value="PRTases_typeI"/>
    <property type="match status" value="1"/>
</dbReference>
<evidence type="ECO:0000256" key="2">
    <source>
        <dbReference type="ARBA" id="ARBA00011971"/>
    </source>
</evidence>